<evidence type="ECO:0000313" key="4">
    <source>
        <dbReference type="EMBL" id="ROW16769.1"/>
    </source>
</evidence>
<evidence type="ECO:0000256" key="1">
    <source>
        <dbReference type="ARBA" id="ARBA00022737"/>
    </source>
</evidence>
<dbReference type="STRING" id="1230097.A0A423XK35"/>
<dbReference type="Pfam" id="PF00023">
    <property type="entry name" value="Ank"/>
    <property type="match status" value="1"/>
</dbReference>
<gene>
    <name evidence="4" type="ORF">VPNG_01623</name>
</gene>
<dbReference type="PANTHER" id="PTHR24198:SF165">
    <property type="entry name" value="ANKYRIN REPEAT-CONTAINING PROTEIN-RELATED"/>
    <property type="match status" value="1"/>
</dbReference>
<dbReference type="PANTHER" id="PTHR24198">
    <property type="entry name" value="ANKYRIN REPEAT AND PROTEIN KINASE DOMAIN-CONTAINING PROTEIN"/>
    <property type="match status" value="1"/>
</dbReference>
<keyword evidence="5" id="KW-1185">Reference proteome</keyword>
<keyword evidence="1" id="KW-0677">Repeat</keyword>
<evidence type="ECO:0000256" key="2">
    <source>
        <dbReference type="ARBA" id="ARBA00023043"/>
    </source>
</evidence>
<feature type="repeat" description="ANK" evidence="3">
    <location>
        <begin position="198"/>
        <end position="226"/>
    </location>
</feature>
<reference evidence="4 5" key="1">
    <citation type="submission" date="2015-09" db="EMBL/GenBank/DDBJ databases">
        <title>Host preference determinants of Valsa canker pathogens revealed by comparative genomics.</title>
        <authorList>
            <person name="Yin Z."/>
            <person name="Huang L."/>
        </authorList>
    </citation>
    <scope>NUCLEOTIDE SEQUENCE [LARGE SCALE GENOMIC DNA]</scope>
    <source>
        <strain evidence="4 5">SXYLt</strain>
    </source>
</reference>
<dbReference type="InterPro" id="IPR036770">
    <property type="entry name" value="Ankyrin_rpt-contain_sf"/>
</dbReference>
<evidence type="ECO:0000256" key="3">
    <source>
        <dbReference type="PROSITE-ProRule" id="PRU00023"/>
    </source>
</evidence>
<protein>
    <submittedName>
        <fullName evidence="4">Uncharacterized protein</fullName>
    </submittedName>
</protein>
<dbReference type="EMBL" id="LKEB01000004">
    <property type="protein sequence ID" value="ROW16769.1"/>
    <property type="molecule type" value="Genomic_DNA"/>
</dbReference>
<proteinExistence type="predicted"/>
<evidence type="ECO:0000313" key="5">
    <source>
        <dbReference type="Proteomes" id="UP000285146"/>
    </source>
</evidence>
<dbReference type="InParanoid" id="A0A423XK35"/>
<dbReference type="OrthoDB" id="20872at2759"/>
<organism evidence="4 5">
    <name type="scientific">Cytospora leucostoma</name>
    <dbReference type="NCBI Taxonomy" id="1230097"/>
    <lineage>
        <taxon>Eukaryota</taxon>
        <taxon>Fungi</taxon>
        <taxon>Dikarya</taxon>
        <taxon>Ascomycota</taxon>
        <taxon>Pezizomycotina</taxon>
        <taxon>Sordariomycetes</taxon>
        <taxon>Sordariomycetidae</taxon>
        <taxon>Diaporthales</taxon>
        <taxon>Cytosporaceae</taxon>
        <taxon>Cytospora</taxon>
    </lineage>
</organism>
<dbReference type="AlphaFoldDB" id="A0A423XK35"/>
<dbReference type="SUPFAM" id="SSF48403">
    <property type="entry name" value="Ankyrin repeat"/>
    <property type="match status" value="2"/>
</dbReference>
<name>A0A423XK35_9PEZI</name>
<dbReference type="SMART" id="SM00248">
    <property type="entry name" value="ANK"/>
    <property type="match status" value="9"/>
</dbReference>
<keyword evidence="2 3" id="KW-0040">ANK repeat</keyword>
<dbReference type="Gene3D" id="1.25.40.20">
    <property type="entry name" value="Ankyrin repeat-containing domain"/>
    <property type="match status" value="2"/>
</dbReference>
<dbReference type="Pfam" id="PF12796">
    <property type="entry name" value="Ank_2"/>
    <property type="match status" value="1"/>
</dbReference>
<dbReference type="Proteomes" id="UP000285146">
    <property type="component" value="Unassembled WGS sequence"/>
</dbReference>
<dbReference type="PROSITE" id="PS50088">
    <property type="entry name" value="ANK_REPEAT"/>
    <property type="match status" value="1"/>
</dbReference>
<accession>A0A423XK35</accession>
<dbReference type="InterPro" id="IPR002110">
    <property type="entry name" value="Ankyrin_rpt"/>
</dbReference>
<comment type="caution">
    <text evidence="4">The sequence shown here is derived from an EMBL/GenBank/DDBJ whole genome shotgun (WGS) entry which is preliminary data.</text>
</comment>
<sequence>MSFQGLPVEIQCDIIQHLLITVGPFKAVNVRLVNKLFDAAFLTALLTRQAIEFEDPALGNCLWRMLPYSLKARAMLTRAKRSGTSPAEEQDKSLSFLVETIETLDGLMEMAESEQLQEQRKFALAEAAAYCYRGYYWFHHISDTQYKLYNNSNTVVALRSQNTLCGAIVLGHLPLVQTLLRDRTDIDVNVESACFGLPLHIAAAWGHIAIFQHILECGADPSGLSHDAEEDPLRDHRQDIHNPIGSALRAAAGAGHGAIVQLLLSLPADCRIPVTSPEYCHALVAAAKGGYIGCIELLFRATGRPLAELPRVHDKIYEMMLFAAARGGHIGVVSLLLDDPQMRPDVKAQESVPWKHCELGGALHIAAARGDTALAKVLVERYGADVDLESEDSSAKCPYHVAARAGHKETLEFLLTASGLEDAVPSAFKSAARGAQLGILAWLVARYGREIAAAEAYPDDPMFADNHDTVGQVALCYATADPAPDVIVFLVREAGVPLNEGFASFEGILPVAFAKTESSRYIMDLLLRLGAEDVAVDEDEMEGNSRWDGFTKEQGALYTIRGVRVSERTWQWV</sequence>